<evidence type="ECO:0000256" key="5">
    <source>
        <dbReference type="PROSITE-ProRule" id="PRU00449"/>
    </source>
</evidence>
<proteinExistence type="predicted"/>
<keyword evidence="9" id="KW-1185">Reference proteome</keyword>
<name>A0A507C7S9_9FUNG</name>
<dbReference type="GO" id="GO:0005737">
    <property type="term" value="C:cytoplasm"/>
    <property type="evidence" value="ECO:0007669"/>
    <property type="project" value="TreeGrafter"/>
</dbReference>
<dbReference type="STRING" id="1806994.A0A507C7S9"/>
<dbReference type="AlphaFoldDB" id="A0A507C7S9"/>
<evidence type="ECO:0000313" key="9">
    <source>
        <dbReference type="Proteomes" id="UP000319731"/>
    </source>
</evidence>
<dbReference type="PROSITE" id="PS50330">
    <property type="entry name" value="UIM"/>
    <property type="match status" value="1"/>
</dbReference>
<feature type="compositionally biased region" description="Pro residues" evidence="6">
    <location>
        <begin position="168"/>
        <end position="177"/>
    </location>
</feature>
<dbReference type="OrthoDB" id="431929at2759"/>
<evidence type="ECO:0000256" key="4">
    <source>
        <dbReference type="ARBA" id="ARBA00022833"/>
    </source>
</evidence>
<evidence type="ECO:0000256" key="3">
    <source>
        <dbReference type="ARBA" id="ARBA00022771"/>
    </source>
</evidence>
<protein>
    <recommendedName>
        <fullName evidence="7">AN1-type domain-containing protein</fullName>
    </recommendedName>
</protein>
<keyword evidence="1" id="KW-0479">Metal-binding</keyword>
<keyword evidence="3 5" id="KW-0863">Zinc-finger</keyword>
<evidence type="ECO:0000256" key="1">
    <source>
        <dbReference type="ARBA" id="ARBA00022723"/>
    </source>
</evidence>
<dbReference type="Pfam" id="PF01428">
    <property type="entry name" value="zf-AN1"/>
    <property type="match status" value="2"/>
</dbReference>
<dbReference type="EMBL" id="QEAO01000002">
    <property type="protein sequence ID" value="TPX37630.1"/>
    <property type="molecule type" value="Genomic_DNA"/>
</dbReference>
<evidence type="ECO:0000313" key="8">
    <source>
        <dbReference type="EMBL" id="TPX37630.1"/>
    </source>
</evidence>
<gene>
    <name evidence="8" type="ORF">SmJEL517_g00694</name>
</gene>
<dbReference type="InterPro" id="IPR003903">
    <property type="entry name" value="UIM_dom"/>
</dbReference>
<dbReference type="InterPro" id="IPR035896">
    <property type="entry name" value="AN1-like_Znf"/>
</dbReference>
<dbReference type="PANTHER" id="PTHR14677:SF20">
    <property type="entry name" value="ZINC FINGER AN1-TYPE CONTAINING 2A-RELATED"/>
    <property type="match status" value="1"/>
</dbReference>
<dbReference type="GO" id="GO:0008270">
    <property type="term" value="F:zinc ion binding"/>
    <property type="evidence" value="ECO:0007669"/>
    <property type="project" value="UniProtKB-KW"/>
</dbReference>
<reference evidence="8 9" key="1">
    <citation type="journal article" date="2019" name="Sci. Rep.">
        <title>Comparative genomics of chytrid fungi reveal insights into the obligate biotrophic and pathogenic lifestyle of Synchytrium endobioticum.</title>
        <authorList>
            <person name="van de Vossenberg B.T.L.H."/>
            <person name="Warris S."/>
            <person name="Nguyen H.D.T."/>
            <person name="van Gent-Pelzer M.P.E."/>
            <person name="Joly D.L."/>
            <person name="van de Geest H.C."/>
            <person name="Bonants P.J.M."/>
            <person name="Smith D.S."/>
            <person name="Levesque C.A."/>
            <person name="van der Lee T.A.J."/>
        </authorList>
    </citation>
    <scope>NUCLEOTIDE SEQUENCE [LARGE SCALE GENOMIC DNA]</scope>
    <source>
        <strain evidence="8 9">JEL517</strain>
    </source>
</reference>
<dbReference type="PROSITE" id="PS51039">
    <property type="entry name" value="ZF_AN1"/>
    <property type="match status" value="1"/>
</dbReference>
<dbReference type="RefSeq" id="XP_031027541.1">
    <property type="nucleotide sequence ID" value="XM_031166623.1"/>
</dbReference>
<dbReference type="InterPro" id="IPR057357">
    <property type="entry name" value="Znf-C2H2_ZFAND2A/B"/>
</dbReference>
<dbReference type="SMART" id="SM00154">
    <property type="entry name" value="ZnF_AN1"/>
    <property type="match status" value="2"/>
</dbReference>
<dbReference type="GeneID" id="42001920"/>
<dbReference type="SUPFAM" id="SSF118310">
    <property type="entry name" value="AN1-like Zinc finger"/>
    <property type="match status" value="2"/>
</dbReference>
<comment type="caution">
    <text evidence="8">The sequence shown here is derived from an EMBL/GenBank/DDBJ whole genome shotgun (WGS) entry which is preliminary data.</text>
</comment>
<dbReference type="Pfam" id="PF25403">
    <property type="entry name" value="zf-C2H2_ZFAND2"/>
    <property type="match status" value="1"/>
</dbReference>
<sequence length="227" mass="24869">MELSHVGKHCLLPNCNQLDFLPFNCAYCANTYCQDHWRVSGHSCEKAPTDYYAPVCPVCSKVVPVPRNEDPNLKVDEHIRNGCPTPKTTTTEAYTNKCSMPGCKTKEVVPILCKKCLKSHCLKHRFETDHNCTPVGTGNSRNTAAARAALARTQISKASQPAKQPVKAPHPPQPPLPAIKAQQPRMNDAVLAAHLSSGLTEDEQIALAVQQSLEQPTSPRPTNWVVS</sequence>
<evidence type="ECO:0000256" key="2">
    <source>
        <dbReference type="ARBA" id="ARBA00022737"/>
    </source>
</evidence>
<feature type="domain" description="AN1-type" evidence="7">
    <location>
        <begin position="92"/>
        <end position="140"/>
    </location>
</feature>
<dbReference type="PANTHER" id="PTHR14677">
    <property type="entry name" value="ARSENITE INDUCUBLE RNA ASSOCIATED PROTEIN AIP-1-RELATED"/>
    <property type="match status" value="1"/>
</dbReference>
<evidence type="ECO:0000256" key="6">
    <source>
        <dbReference type="SAM" id="MobiDB-lite"/>
    </source>
</evidence>
<dbReference type="InterPro" id="IPR000058">
    <property type="entry name" value="Znf_AN1"/>
</dbReference>
<feature type="region of interest" description="Disordered" evidence="6">
    <location>
        <begin position="144"/>
        <end position="180"/>
    </location>
</feature>
<dbReference type="Gene3D" id="4.10.1110.10">
    <property type="entry name" value="AN1-like Zinc finger"/>
    <property type="match status" value="2"/>
</dbReference>
<accession>A0A507C7S9</accession>
<keyword evidence="2" id="KW-0677">Repeat</keyword>
<dbReference type="Proteomes" id="UP000319731">
    <property type="component" value="Unassembled WGS sequence"/>
</dbReference>
<keyword evidence="4" id="KW-0862">Zinc</keyword>
<evidence type="ECO:0000259" key="7">
    <source>
        <dbReference type="PROSITE" id="PS51039"/>
    </source>
</evidence>
<organism evidence="8 9">
    <name type="scientific">Synchytrium microbalum</name>
    <dbReference type="NCBI Taxonomy" id="1806994"/>
    <lineage>
        <taxon>Eukaryota</taxon>
        <taxon>Fungi</taxon>
        <taxon>Fungi incertae sedis</taxon>
        <taxon>Chytridiomycota</taxon>
        <taxon>Chytridiomycota incertae sedis</taxon>
        <taxon>Chytridiomycetes</taxon>
        <taxon>Synchytriales</taxon>
        <taxon>Synchytriaceae</taxon>
        <taxon>Synchytrium</taxon>
    </lineage>
</organism>